<keyword evidence="2" id="KW-1185">Reference proteome</keyword>
<organism evidence="1 2">
    <name type="scientific">Hibiscus syriacus</name>
    <name type="common">Rose of Sharon</name>
    <dbReference type="NCBI Taxonomy" id="106335"/>
    <lineage>
        <taxon>Eukaryota</taxon>
        <taxon>Viridiplantae</taxon>
        <taxon>Streptophyta</taxon>
        <taxon>Embryophyta</taxon>
        <taxon>Tracheophyta</taxon>
        <taxon>Spermatophyta</taxon>
        <taxon>Magnoliopsida</taxon>
        <taxon>eudicotyledons</taxon>
        <taxon>Gunneridae</taxon>
        <taxon>Pentapetalae</taxon>
        <taxon>rosids</taxon>
        <taxon>malvids</taxon>
        <taxon>Malvales</taxon>
        <taxon>Malvaceae</taxon>
        <taxon>Malvoideae</taxon>
        <taxon>Hibiscus</taxon>
    </lineage>
</organism>
<dbReference type="PANTHER" id="PTHR31110:SF2">
    <property type="entry name" value="PESTICIDAL CRYSTAL CRY8BA PROTEIN"/>
    <property type="match status" value="1"/>
</dbReference>
<reference evidence="1" key="1">
    <citation type="submission" date="2019-09" db="EMBL/GenBank/DDBJ databases">
        <title>Draft genome information of white flower Hibiscus syriacus.</title>
        <authorList>
            <person name="Kim Y.-M."/>
        </authorList>
    </citation>
    <scope>NUCLEOTIDE SEQUENCE [LARGE SCALE GENOMIC DNA]</scope>
    <source>
        <strain evidence="1">YM2019G1</strain>
    </source>
</reference>
<evidence type="ECO:0000313" key="2">
    <source>
        <dbReference type="Proteomes" id="UP000436088"/>
    </source>
</evidence>
<name>A0A6A3CKX4_HIBSY</name>
<evidence type="ECO:0000313" key="1">
    <source>
        <dbReference type="EMBL" id="KAE8730000.1"/>
    </source>
</evidence>
<comment type="caution">
    <text evidence="1">The sequence shown here is derived from an EMBL/GenBank/DDBJ whole genome shotgun (WGS) entry which is preliminary data.</text>
</comment>
<accession>A0A6A3CKX4</accession>
<sequence>MKKRSSKLTNEAAAPKPKKIVGKMKIGTDTSCSFLDSLGDELIVEVQDSKGKHLGRVFVQVAAAAEDLSIYREPEHEPVGKLQLYICYSTSDDNSHLKCGYVAETVAYDLVLEVAMKVWHLYIFYMYLSYVMDVATPTADCLGLVHELLVPVVMKGHTKGALTH</sequence>
<dbReference type="EMBL" id="VEPZ02000209">
    <property type="protein sequence ID" value="KAE8730000.1"/>
    <property type="molecule type" value="Genomic_DNA"/>
</dbReference>
<protein>
    <submittedName>
        <fullName evidence="1">Uncharacterized protein</fullName>
    </submittedName>
</protein>
<dbReference type="AlphaFoldDB" id="A0A6A3CKX4"/>
<proteinExistence type="predicted"/>
<dbReference type="Proteomes" id="UP000436088">
    <property type="component" value="Unassembled WGS sequence"/>
</dbReference>
<gene>
    <name evidence="1" type="ORF">F3Y22_tig00003041pilonHSYRG00495</name>
</gene>
<dbReference type="PANTHER" id="PTHR31110">
    <property type="entry name" value="PESTICIDAL CRYSTAL CRY8BA PROTEIN"/>
    <property type="match status" value="1"/>
</dbReference>